<evidence type="ECO:0000313" key="12">
    <source>
        <dbReference type="Proteomes" id="UP001158576"/>
    </source>
</evidence>
<evidence type="ECO:0000256" key="5">
    <source>
        <dbReference type="ARBA" id="ARBA00022705"/>
    </source>
</evidence>
<keyword evidence="4" id="KW-0548">Nucleotidyltransferase</keyword>
<dbReference type="Proteomes" id="UP001158576">
    <property type="component" value="Chromosome 1"/>
</dbReference>
<evidence type="ECO:0000313" key="11">
    <source>
        <dbReference type="EMBL" id="CAG5104696.1"/>
    </source>
</evidence>
<feature type="domain" description="DNA-directed DNA polymerase family B mitochondria/virus" evidence="10">
    <location>
        <begin position="798"/>
        <end position="871"/>
    </location>
</feature>
<dbReference type="PANTHER" id="PTHR33206">
    <property type="entry name" value="PROTEIN CBG10425"/>
    <property type="match status" value="1"/>
</dbReference>
<evidence type="ECO:0000259" key="10">
    <source>
        <dbReference type="Pfam" id="PF03175"/>
    </source>
</evidence>
<keyword evidence="3" id="KW-0808">Transferase</keyword>
<sequence>MDYSSVLVMLAEFVNYLKQLRDKMISEIPQMIKDGVDFYSKELGDKEQRSKYSFDELVPMRKKLNYLRDFYKLKIYSWYGETYDLCVLYPMLVSVLYEFSGKQSQQISTIKRDGGYMLLDAAGLSFRDFKNYSAPGSLADLARSMGLNPDEYTKGSFPYEWYTRVDQLEAAKRFPAYTCFYSTMGSGALNKGSKYAAKINLMIRQKCEDTSEDRWQRDEAVICQLSDWLCLRNLLDDPVLKEWCDKNNRTPRSIVDEHVRFLGKKFIYDPEVRCHQCDPNDPAVRDFFRFKPKKYNENKELWERMVADLESKNPGDGEKMTMMIFLINNNFNDVKLLTGSIDAYAENYKTKFGLGIHADLSIAKMAQKIALMQYDSELPPIYSPPPKAAFYYKDCRAKLQGGICQVLHRAIYLNERHDDPRIPKAATHAPNGERYVYLEGLDFNSLYPWAVARNLPLGPGILYTLNSVFGHVNNSRFQAPITASSDYKDGEVRFFNDGLYAQKQNTSLESIRWLEYLNWKTYNGKIQHSYNGEEKKIGRHHVDGYTVLDEFISGTNRLYHIYGDDDANPIRKKVIFEFRGCSYHTCPHCKRKPWRGCKKKVASVGGKPIYKEITPEQLQAEDDARMHAIVDTLREEAIMAGYLPFELDPIFGEDKDDLLQQEGPLNFPHEIVIVYACQWLKIWTNAEFANEAPHSPTYPFLYKGAKPNFSGMIPGKPGVTEEDFLAALRAKKFFGLALVDLSSTQKVIDENPFIPPIFAKTELTTDTLNGYMKRVLPQKTVERLYPSEENVFCYNAKNYMATSEMLEFLDNKGVKIKVHYFVEYYKGAPFKKFVANMVKDRVTALSKKNAGLQLVIKLILNAMVGRFALAVYRFLSCSIVGADKMYDAIRSPMLKSTKQLRVEDVALDPLHEIVRRKKNVTEDLALPIQIFVYQERRTVNDGRVDIELKQSLEPSITTTNHQTPPPNPTTTNQPPAPPTTKTAVLPGLNLAGGRAGRTARHGSIQAWPGRPEPCATGGWPCLRHGNPRPPPAGTAGNHSPRGLRPGPPDPASLRVSILLQKNSKLLFMQFEQILRDYLMPGSYKFCYADTDSFILALTKDSVHKCVNPKLKDKWEKEIRPAWFAVDGDDASQKEPGQSWRENQLELGGDYYSRYAQLCNKYTISLLNDANVQNIVKQLAENLNGLLRISVDAWYITKSSNTFTDESGESYVDTRYEIVYPNTWGSLNDTEILRNEKDLDQMLAELEPTAFADKLLQNTFLRRNVYKESNVRLHRILGFQIIVLTYPPSWLNQ</sequence>
<organism evidence="11 12">
    <name type="scientific">Oikopleura dioica</name>
    <name type="common">Tunicate</name>
    <dbReference type="NCBI Taxonomy" id="34765"/>
    <lineage>
        <taxon>Eukaryota</taxon>
        <taxon>Metazoa</taxon>
        <taxon>Chordata</taxon>
        <taxon>Tunicata</taxon>
        <taxon>Appendicularia</taxon>
        <taxon>Copelata</taxon>
        <taxon>Oikopleuridae</taxon>
        <taxon>Oikopleura</taxon>
    </lineage>
</organism>
<comment type="similarity">
    <text evidence="1">Belongs to the DNA polymerase type-B family.</text>
</comment>
<accession>A0ABN7SUB8</accession>
<comment type="catalytic activity">
    <reaction evidence="8">
        <text>DNA(n) + a 2'-deoxyribonucleoside 5'-triphosphate = DNA(n+1) + diphosphate</text>
        <dbReference type="Rhea" id="RHEA:22508"/>
        <dbReference type="Rhea" id="RHEA-COMP:17339"/>
        <dbReference type="Rhea" id="RHEA-COMP:17340"/>
        <dbReference type="ChEBI" id="CHEBI:33019"/>
        <dbReference type="ChEBI" id="CHEBI:61560"/>
        <dbReference type="ChEBI" id="CHEBI:173112"/>
        <dbReference type="EC" id="2.7.7.7"/>
    </reaction>
</comment>
<evidence type="ECO:0000256" key="1">
    <source>
        <dbReference type="ARBA" id="ARBA00005755"/>
    </source>
</evidence>
<reference evidence="11 12" key="1">
    <citation type="submission" date="2021-04" db="EMBL/GenBank/DDBJ databases">
        <authorList>
            <person name="Bliznina A."/>
        </authorList>
    </citation>
    <scope>NUCLEOTIDE SEQUENCE [LARGE SCALE GENOMIC DNA]</scope>
</reference>
<keyword evidence="5" id="KW-0235">DNA replication</keyword>
<dbReference type="EC" id="2.7.7.7" evidence="2"/>
<evidence type="ECO:0000256" key="8">
    <source>
        <dbReference type="ARBA" id="ARBA00049244"/>
    </source>
</evidence>
<evidence type="ECO:0000256" key="9">
    <source>
        <dbReference type="SAM" id="MobiDB-lite"/>
    </source>
</evidence>
<proteinExistence type="inferred from homology"/>
<keyword evidence="6" id="KW-0239">DNA-directed DNA polymerase</keyword>
<dbReference type="SUPFAM" id="SSF56672">
    <property type="entry name" value="DNA/RNA polymerases"/>
    <property type="match status" value="1"/>
</dbReference>
<keyword evidence="7" id="KW-0238">DNA-binding</keyword>
<name>A0ABN7SUB8_OIKDI</name>
<dbReference type="InterPro" id="IPR043502">
    <property type="entry name" value="DNA/RNA_pol_sf"/>
</dbReference>
<protein>
    <recommendedName>
        <fullName evidence="2">DNA-directed DNA polymerase</fullName>
        <ecNumber evidence="2">2.7.7.7</ecNumber>
    </recommendedName>
</protein>
<feature type="region of interest" description="Disordered" evidence="9">
    <location>
        <begin position="950"/>
        <end position="1049"/>
    </location>
</feature>
<evidence type="ECO:0000256" key="6">
    <source>
        <dbReference type="ARBA" id="ARBA00022932"/>
    </source>
</evidence>
<gene>
    <name evidence="11" type="ORF">OKIOD_LOCUS10225</name>
</gene>
<dbReference type="InterPro" id="IPR004868">
    <property type="entry name" value="DNA-dir_DNA_pol_B_mt/vir"/>
</dbReference>
<evidence type="ECO:0000256" key="7">
    <source>
        <dbReference type="ARBA" id="ARBA00023125"/>
    </source>
</evidence>
<feature type="compositionally biased region" description="Pro residues" evidence="9">
    <location>
        <begin position="963"/>
        <end position="978"/>
    </location>
</feature>
<keyword evidence="12" id="KW-1185">Reference proteome</keyword>
<dbReference type="PANTHER" id="PTHR33206:SF1">
    <property type="entry name" value="DNA-DIRECTED DNA POLYMERASE"/>
    <property type="match status" value="1"/>
</dbReference>
<dbReference type="EMBL" id="OU015566">
    <property type="protein sequence ID" value="CAG5104696.1"/>
    <property type="molecule type" value="Genomic_DNA"/>
</dbReference>
<dbReference type="Pfam" id="PF03175">
    <property type="entry name" value="DNA_pol_B_2"/>
    <property type="match status" value="1"/>
</dbReference>
<evidence type="ECO:0000256" key="4">
    <source>
        <dbReference type="ARBA" id="ARBA00022695"/>
    </source>
</evidence>
<evidence type="ECO:0000256" key="2">
    <source>
        <dbReference type="ARBA" id="ARBA00012417"/>
    </source>
</evidence>
<evidence type="ECO:0000256" key="3">
    <source>
        <dbReference type="ARBA" id="ARBA00022679"/>
    </source>
</evidence>